<dbReference type="Gene3D" id="3.40.50.1820">
    <property type="entry name" value="alpha/beta hydrolase"/>
    <property type="match status" value="1"/>
</dbReference>
<dbReference type="SUPFAM" id="SSF82171">
    <property type="entry name" value="DPP6 N-terminal domain-like"/>
    <property type="match status" value="1"/>
</dbReference>
<keyword evidence="1" id="KW-0378">Hydrolase</keyword>
<keyword evidence="4" id="KW-0031">Aminopeptidase</keyword>
<keyword evidence="5" id="KW-1185">Reference proteome</keyword>
<dbReference type="EMBL" id="JAVDVX010000006">
    <property type="protein sequence ID" value="MDR7091268.1"/>
    <property type="molecule type" value="Genomic_DNA"/>
</dbReference>
<feature type="signal peptide" evidence="2">
    <location>
        <begin position="1"/>
        <end position="25"/>
    </location>
</feature>
<evidence type="ECO:0000256" key="1">
    <source>
        <dbReference type="ARBA" id="ARBA00022801"/>
    </source>
</evidence>
<dbReference type="InterPro" id="IPR001375">
    <property type="entry name" value="Peptidase_S9_cat"/>
</dbReference>
<dbReference type="InterPro" id="IPR029058">
    <property type="entry name" value="AB_hydrolase_fold"/>
</dbReference>
<evidence type="ECO:0000313" key="4">
    <source>
        <dbReference type="EMBL" id="MDR7091268.1"/>
    </source>
</evidence>
<organism evidence="4 5">
    <name type="scientific">Cellvibrio fibrivorans</name>
    <dbReference type="NCBI Taxonomy" id="126350"/>
    <lineage>
        <taxon>Bacteria</taxon>
        <taxon>Pseudomonadati</taxon>
        <taxon>Pseudomonadota</taxon>
        <taxon>Gammaproteobacteria</taxon>
        <taxon>Cellvibrionales</taxon>
        <taxon>Cellvibrionaceae</taxon>
        <taxon>Cellvibrio</taxon>
    </lineage>
</organism>
<protein>
    <submittedName>
        <fullName evidence="4">Dipeptidyl aminopeptidase/acylaminoacyl peptidase</fullName>
    </submittedName>
</protein>
<evidence type="ECO:0000256" key="2">
    <source>
        <dbReference type="SAM" id="SignalP"/>
    </source>
</evidence>
<gene>
    <name evidence="4" type="ORF">J2X05_003303</name>
</gene>
<keyword evidence="2" id="KW-0732">Signal</keyword>
<keyword evidence="4" id="KW-0645">Protease</keyword>
<name>A0ABU1V1P1_9GAMM</name>
<sequence>MNHFLRYVMARLLFLFCLITLPVQASISLSEYGALPSVGMVAISPNGDLVAFRKVTGDQDAVYVVSIKDKKLVFALDVSKIQPGGIYFFNDEQLFLRVSQYTRVKGFRGKFDLSTAFVLNIKDKKIRQLLIPGDKILAGQSGLGHVVGITPDGQYALMPAYSQIDNHFPKPNYSLYKVSLKRNHIKPEQGGSYHTDDFFVNREGKAIVQEEYDERNNEHKVLALNNGKWIEIFKEITAVKNRSFVGLTADYQSLVMLTDDEKTGRTSYYTMSLKDGAITGPLLGRDDADIGSVITDMQRVVYGVRYSGFTPSYHFFDAKVDAKIKAIQKDFPDQAVWLIDWTPDWQKVVVRVEGSDYPEDYFLFDSANQASFLTSGRPAFKPQDIHLIGKSIYTARDGLKIPTLLTIPRSKAGSLKNLPAVIYPHGGPASYDTVGFDYFAQALAAQGYLVIQPQFRGSTGFGTAHYTAGHGEWGKKMQDDLTDAVNFFTSKGMVDPKRVCIVGASYGGYAALAGGAFTPELYKCVVSINGIGDLNAMLAWDKNQHGSSSEVADYMAMQFANGDVDKKALEKMSPETYAGNFTAPVLLVYSADDKRVPPKQSEQMLKALKKQQKLATALELKGENHHLLEGETRTQALEATVNFVRQHLQ</sequence>
<dbReference type="PANTHER" id="PTHR42776:SF27">
    <property type="entry name" value="DIPEPTIDYL PEPTIDASE FAMILY MEMBER 6"/>
    <property type="match status" value="1"/>
</dbReference>
<feature type="chain" id="PRO_5046785352" evidence="2">
    <location>
        <begin position="26"/>
        <end position="649"/>
    </location>
</feature>
<accession>A0ABU1V1P1</accession>
<dbReference type="PANTHER" id="PTHR42776">
    <property type="entry name" value="SERINE PEPTIDASE S9 FAMILY MEMBER"/>
    <property type="match status" value="1"/>
</dbReference>
<evidence type="ECO:0000259" key="3">
    <source>
        <dbReference type="Pfam" id="PF00326"/>
    </source>
</evidence>
<dbReference type="Proteomes" id="UP001253595">
    <property type="component" value="Unassembled WGS sequence"/>
</dbReference>
<dbReference type="SUPFAM" id="SSF53474">
    <property type="entry name" value="alpha/beta-Hydrolases"/>
    <property type="match status" value="1"/>
</dbReference>
<dbReference type="RefSeq" id="WP_310074421.1">
    <property type="nucleotide sequence ID" value="NZ_JAVDVX010000006.1"/>
</dbReference>
<proteinExistence type="predicted"/>
<dbReference type="GO" id="GO:0004177">
    <property type="term" value="F:aminopeptidase activity"/>
    <property type="evidence" value="ECO:0007669"/>
    <property type="project" value="UniProtKB-KW"/>
</dbReference>
<evidence type="ECO:0000313" key="5">
    <source>
        <dbReference type="Proteomes" id="UP001253595"/>
    </source>
</evidence>
<reference evidence="4 5" key="1">
    <citation type="submission" date="2023-07" db="EMBL/GenBank/DDBJ databases">
        <title>Sorghum-associated microbial communities from plants grown in Nebraska, USA.</title>
        <authorList>
            <person name="Schachtman D."/>
        </authorList>
    </citation>
    <scope>NUCLEOTIDE SEQUENCE [LARGE SCALE GENOMIC DNA]</scope>
    <source>
        <strain evidence="4 5">BE190</strain>
    </source>
</reference>
<comment type="caution">
    <text evidence="4">The sequence shown here is derived from an EMBL/GenBank/DDBJ whole genome shotgun (WGS) entry which is preliminary data.</text>
</comment>
<feature type="domain" description="Peptidase S9 prolyl oligopeptidase catalytic" evidence="3">
    <location>
        <begin position="436"/>
        <end position="649"/>
    </location>
</feature>
<dbReference type="Pfam" id="PF00326">
    <property type="entry name" value="Peptidase_S9"/>
    <property type="match status" value="1"/>
</dbReference>